<protein>
    <submittedName>
        <fullName evidence="6">Lysine-arginine-ornithine-binding periplasmic protein</fullName>
    </submittedName>
</protein>
<evidence type="ECO:0000256" key="4">
    <source>
        <dbReference type="SAM" id="SignalP"/>
    </source>
</evidence>
<evidence type="ECO:0000256" key="2">
    <source>
        <dbReference type="ARBA" id="ARBA00022448"/>
    </source>
</evidence>
<sequence>MKISMGIVAIGLCLAGIAGSHASTLDNVKKRGVLQCGVNSSLAGFAIADKKGNWTGFDADYCRAVAAAVLGNKARVKFVPLDAKERFDALQSGAIDVLIRNTTWTLSRDVSLGLEFTGVNYYDGQGFMINSSRISGITSVNQLSGASICVQAGTSTEQTLADYFRSNKLDYQPLVLDSLAEANAAYDAGRCDVYTADQSALYAIRLQLEKPDESAVLPQIISKEPFSPAVRQGDAQWADIVRWTHYALVNAEELGITKANIDDMRKSSNPDIMRMLGMETSSDIGGELGLEKDWVVNIVKNVGNYGEIFERNIGQDTELKISRGINDLWKNGGLQYGLPIR</sequence>
<dbReference type="Proteomes" id="UP000188912">
    <property type="component" value="Chromosome"/>
</dbReference>
<dbReference type="CDD" id="cd13692">
    <property type="entry name" value="PBP2_BztA"/>
    <property type="match status" value="1"/>
</dbReference>
<dbReference type="AlphaFoldDB" id="A0A1U9JUG7"/>
<dbReference type="PANTHER" id="PTHR30085:SF7">
    <property type="entry name" value="AMINO-ACID ABC TRANSPORTER-BINDING PROTEIN YHDW-RELATED"/>
    <property type="match status" value="1"/>
</dbReference>
<evidence type="ECO:0000256" key="3">
    <source>
        <dbReference type="ARBA" id="ARBA00022729"/>
    </source>
</evidence>
<comment type="similarity">
    <text evidence="1">Belongs to the bacterial solute-binding protein 3 family.</text>
</comment>
<evidence type="ECO:0000313" key="7">
    <source>
        <dbReference type="Proteomes" id="UP000188912"/>
    </source>
</evidence>
<proteinExistence type="inferred from homology"/>
<dbReference type="KEGG" id="thd:BHV28_08130"/>
<feature type="domain" description="Solute-binding protein family 3/N-terminal" evidence="5">
    <location>
        <begin position="33"/>
        <end position="264"/>
    </location>
</feature>
<evidence type="ECO:0000313" key="6">
    <source>
        <dbReference type="EMBL" id="AQS41512.1"/>
    </source>
</evidence>
<reference evidence="6 7" key="2">
    <citation type="journal article" date="2016" name="Sci. Rep.">
        <title>The genome of Rhizobiales bacteria in predatory ants reveals urease gene functions but no genes for nitrogen fixation.</title>
        <authorList>
            <person name="Neuvonen M.M."/>
            <person name="Tamarit D."/>
            <person name="Naslund K."/>
            <person name="Liebig J."/>
            <person name="Feldhaar H."/>
            <person name="Moran N.A."/>
            <person name="Guy L."/>
            <person name="Andersson S.G."/>
        </authorList>
    </citation>
    <scope>NUCLEOTIDE SEQUENCE [LARGE SCALE GENOMIC DNA]</scope>
    <source>
        <strain evidence="6 7">Hsal</strain>
    </source>
</reference>
<evidence type="ECO:0000256" key="1">
    <source>
        <dbReference type="ARBA" id="ARBA00010333"/>
    </source>
</evidence>
<name>A0A1U9JUG7_9HYPH</name>
<dbReference type="SUPFAM" id="SSF53850">
    <property type="entry name" value="Periplasmic binding protein-like II"/>
    <property type="match status" value="1"/>
</dbReference>
<accession>A0A1U9JUG7</accession>
<gene>
    <name evidence="6" type="ORF">BHV28_08130</name>
</gene>
<feature type="chain" id="PRO_5012752965" evidence="4">
    <location>
        <begin position="23"/>
        <end position="341"/>
    </location>
</feature>
<dbReference type="PANTHER" id="PTHR30085">
    <property type="entry name" value="AMINO ACID ABC TRANSPORTER PERMEASE"/>
    <property type="match status" value="1"/>
</dbReference>
<dbReference type="EMBL" id="CP017315">
    <property type="protein sequence ID" value="AQS41512.1"/>
    <property type="molecule type" value="Genomic_DNA"/>
</dbReference>
<dbReference type="Gene3D" id="3.40.190.10">
    <property type="entry name" value="Periplasmic binding protein-like II"/>
    <property type="match status" value="2"/>
</dbReference>
<reference evidence="6 7" key="1">
    <citation type="journal article" date="2010" name="Science">
        <title>Genomic comparison of the ants Camponotus floridanus and Harpegnathos saltator.</title>
        <authorList>
            <person name="Bonasio R."/>
            <person name="Zhang G."/>
            <person name="Ye C."/>
            <person name="Mutti N.S."/>
            <person name="Fang X."/>
            <person name="Qin N."/>
            <person name="Donahue G."/>
            <person name="Yang P."/>
            <person name="Li Q."/>
            <person name="Li C."/>
            <person name="Zhang P."/>
            <person name="Huang Z."/>
            <person name="Berger S.L."/>
            <person name="Reinberg D."/>
            <person name="Wang J."/>
            <person name="Liebig J."/>
        </authorList>
    </citation>
    <scope>NUCLEOTIDE SEQUENCE [LARGE SCALE GENOMIC DNA]</scope>
    <source>
        <strain evidence="6 7">Hsal</strain>
    </source>
</reference>
<keyword evidence="3 4" id="KW-0732">Signal</keyword>
<evidence type="ECO:0000259" key="5">
    <source>
        <dbReference type="SMART" id="SM00062"/>
    </source>
</evidence>
<dbReference type="Pfam" id="PF00497">
    <property type="entry name" value="SBP_bac_3"/>
    <property type="match status" value="1"/>
</dbReference>
<dbReference type="InterPro" id="IPR001638">
    <property type="entry name" value="Solute-binding_3/MltF_N"/>
</dbReference>
<dbReference type="SMART" id="SM00062">
    <property type="entry name" value="PBPb"/>
    <property type="match status" value="1"/>
</dbReference>
<organism evidence="6 7">
    <name type="scientific">Candidatus Tokpelaia hoelldobleri</name>
    <dbReference type="NCBI Taxonomy" id="1902579"/>
    <lineage>
        <taxon>Bacteria</taxon>
        <taxon>Pseudomonadati</taxon>
        <taxon>Pseudomonadota</taxon>
        <taxon>Alphaproteobacteria</taxon>
        <taxon>Hyphomicrobiales</taxon>
        <taxon>Candidatus Tokpelaia</taxon>
    </lineage>
</organism>
<dbReference type="InterPro" id="IPR051455">
    <property type="entry name" value="Bact_solute-bind_prot3"/>
</dbReference>
<dbReference type="GO" id="GO:0006865">
    <property type="term" value="P:amino acid transport"/>
    <property type="evidence" value="ECO:0007669"/>
    <property type="project" value="TreeGrafter"/>
</dbReference>
<feature type="signal peptide" evidence="4">
    <location>
        <begin position="1"/>
        <end position="22"/>
    </location>
</feature>
<keyword evidence="7" id="KW-1185">Reference proteome</keyword>
<keyword evidence="2" id="KW-0813">Transport</keyword>
<dbReference type="STRING" id="1902579.BHV28_08130"/>